<dbReference type="Proteomes" id="UP000559809">
    <property type="component" value="Unassembled WGS sequence"/>
</dbReference>
<name>A0A853G652_9BURK</name>
<protein>
    <submittedName>
        <fullName evidence="1">Uncharacterized protein</fullName>
    </submittedName>
</protein>
<gene>
    <name evidence="1" type="ORF">H0A72_18270</name>
</gene>
<comment type="caution">
    <text evidence="1">The sequence shown here is derived from an EMBL/GenBank/DDBJ whole genome shotgun (WGS) entry which is preliminary data.</text>
</comment>
<sequence>MFSNILQRFWRKKHSVSVLCLLLLAMVLRGMVPAGYMPNLGEKQHGDALLTFCSHDPRGGIPDALLALWADVDLEPDPGDSDMSHSSAFCVLGQLTMDLPETGSLDAVAVFFQAQPVLPVTFFSLPLQGPRGPPLGSRAPPSFIV</sequence>
<reference evidence="1 2" key="1">
    <citation type="submission" date="2020-07" db="EMBL/GenBank/DDBJ databases">
        <title>Taxonomic revisions and descriptions of new bacterial species based on genomic comparisons in the high-G+C-content subgroup of the family Alcaligenaceae.</title>
        <authorList>
            <person name="Szabo A."/>
            <person name="Felfoldi T."/>
        </authorList>
    </citation>
    <scope>NUCLEOTIDE SEQUENCE [LARGE SCALE GENOMIC DNA]</scope>
    <source>
        <strain evidence="1 2">LMG 24012</strain>
    </source>
</reference>
<accession>A0A853G652</accession>
<organism evidence="1 2">
    <name type="scientific">Parapusillimonas granuli</name>
    <dbReference type="NCBI Taxonomy" id="380911"/>
    <lineage>
        <taxon>Bacteria</taxon>
        <taxon>Pseudomonadati</taxon>
        <taxon>Pseudomonadota</taxon>
        <taxon>Betaproteobacteria</taxon>
        <taxon>Burkholderiales</taxon>
        <taxon>Alcaligenaceae</taxon>
        <taxon>Parapusillimonas</taxon>
    </lineage>
</organism>
<proteinExistence type="predicted"/>
<evidence type="ECO:0000313" key="2">
    <source>
        <dbReference type="Proteomes" id="UP000559809"/>
    </source>
</evidence>
<keyword evidence="2" id="KW-1185">Reference proteome</keyword>
<evidence type="ECO:0000313" key="1">
    <source>
        <dbReference type="EMBL" id="NYT51262.1"/>
    </source>
</evidence>
<dbReference type="AlphaFoldDB" id="A0A853G652"/>
<dbReference type="EMBL" id="JACCEM010000010">
    <property type="protein sequence ID" value="NYT51262.1"/>
    <property type="molecule type" value="Genomic_DNA"/>
</dbReference>
<dbReference type="RefSeq" id="WP_180066067.1">
    <property type="nucleotide sequence ID" value="NZ_JACCEM010000010.1"/>
</dbReference>